<comment type="subcellular location">
    <subcellularLocation>
        <location evidence="6">Cytoplasm</location>
    </subcellularLocation>
</comment>
<organism evidence="9 10">
    <name type="scientific">Selenomonas sputigena (strain ATCC 35185 / DSM 20758 / CCUG 44933 / VPI D19B-28)</name>
    <dbReference type="NCBI Taxonomy" id="546271"/>
    <lineage>
        <taxon>Bacteria</taxon>
        <taxon>Bacillati</taxon>
        <taxon>Bacillota</taxon>
        <taxon>Negativicutes</taxon>
        <taxon>Selenomonadales</taxon>
        <taxon>Selenomonadaceae</taxon>
        <taxon>Selenomonas</taxon>
    </lineage>
</organism>
<dbReference type="Pfam" id="PF00472">
    <property type="entry name" value="RF-1"/>
    <property type="match status" value="1"/>
</dbReference>
<dbReference type="PANTHER" id="PTHR43116">
    <property type="entry name" value="PEPTIDE CHAIN RELEASE FACTOR 2"/>
    <property type="match status" value="1"/>
</dbReference>
<feature type="coiled-coil region" evidence="7">
    <location>
        <begin position="279"/>
        <end position="313"/>
    </location>
</feature>
<dbReference type="HAMAP" id="MF_00094">
    <property type="entry name" value="Rel_fac_2"/>
    <property type="match status" value="1"/>
</dbReference>
<dbReference type="InterPro" id="IPR004374">
    <property type="entry name" value="PrfB"/>
</dbReference>
<keyword evidence="10" id="KW-1185">Reference proteome</keyword>
<accession>F4EZZ7</accession>
<dbReference type="GO" id="GO:0016149">
    <property type="term" value="F:translation release factor activity, codon specific"/>
    <property type="evidence" value="ECO:0007669"/>
    <property type="project" value="UniProtKB-UniRule"/>
</dbReference>
<dbReference type="NCBIfam" id="TIGR00020">
    <property type="entry name" value="prfB"/>
    <property type="match status" value="1"/>
</dbReference>
<dbReference type="RefSeq" id="WP_013740801.1">
    <property type="nucleotide sequence ID" value="NC_015437.1"/>
</dbReference>
<dbReference type="Gene3D" id="3.30.160.20">
    <property type="match status" value="1"/>
</dbReference>
<protein>
    <recommendedName>
        <fullName evidence="3 6">Peptide chain release factor 2</fullName>
        <shortName evidence="6">RF-2</shortName>
    </recommendedName>
</protein>
<evidence type="ECO:0000256" key="5">
    <source>
        <dbReference type="ARBA" id="ARBA00022917"/>
    </source>
</evidence>
<dbReference type="InterPro" id="IPR045853">
    <property type="entry name" value="Pep_chain_release_fac_I_sf"/>
</dbReference>
<dbReference type="FunFam" id="3.30.160.20:FF:000010">
    <property type="entry name" value="Peptide chain release factor 2"/>
    <property type="match status" value="1"/>
</dbReference>
<evidence type="ECO:0000313" key="9">
    <source>
        <dbReference type="EMBL" id="AEC00136.1"/>
    </source>
</evidence>
<comment type="function">
    <text evidence="1 6">Peptide chain release factor 2 directs the termination of translation in response to the peptide chain termination codons UGA and UAA.</text>
</comment>
<keyword evidence="4 6" id="KW-0488">Methylation</keyword>
<dbReference type="GO" id="GO:0005737">
    <property type="term" value="C:cytoplasm"/>
    <property type="evidence" value="ECO:0007669"/>
    <property type="project" value="UniProtKB-SubCell"/>
</dbReference>
<evidence type="ECO:0000259" key="8">
    <source>
        <dbReference type="PROSITE" id="PS00745"/>
    </source>
</evidence>
<evidence type="ECO:0000256" key="7">
    <source>
        <dbReference type="SAM" id="Coils"/>
    </source>
</evidence>
<comment type="PTM">
    <text evidence="6">Methylated by PrmC. Methylation increases the termination efficiency of RF2.</text>
</comment>
<name>F4EZZ7_SELS3</name>
<dbReference type="KEGG" id="ssg:Selsp_1176"/>
<evidence type="ECO:0000256" key="4">
    <source>
        <dbReference type="ARBA" id="ARBA00022481"/>
    </source>
</evidence>
<dbReference type="SUPFAM" id="SSF75620">
    <property type="entry name" value="Release factor"/>
    <property type="match status" value="1"/>
</dbReference>
<gene>
    <name evidence="6" type="primary">prfB</name>
    <name evidence="9" type="ordered locus">Selsp_1176</name>
</gene>
<evidence type="ECO:0000256" key="6">
    <source>
        <dbReference type="HAMAP-Rule" id="MF_00094"/>
    </source>
</evidence>
<dbReference type="Pfam" id="PF03462">
    <property type="entry name" value="PCRF"/>
    <property type="match status" value="1"/>
</dbReference>
<feature type="modified residue" description="N5-methylglutamine" evidence="6">
    <location>
        <position position="250"/>
    </location>
</feature>
<dbReference type="Gene3D" id="3.30.70.1660">
    <property type="match status" value="1"/>
</dbReference>
<proteinExistence type="inferred from homology"/>
<sequence>MLEDWKPEILAMQAKLKEMGDSLDVARKEEKIAELEYKMGEPTFWDNAEEAQKINQELAAIKGSVDKYKEIVSKTDDAQALLEMALEENDTSLEPEVQTEFETIKTAVRELELEVLLSGPYDANNAILTLHAGAGGTEAQDWTQMLLRMYGRWAERHGFSVVTADLLPGDEAGVKSATLFINGHNAYGYLKSEKGVHRLVRISPFDSNARRHTSFSACDIMPEIDDAVEVAINMADVRVDTYRASGAGGQHINKTSSAVRMTHMPTGIVVQCQNERSQLQNREQCMKMLRAKLFELEQEKKEAEIQKLEGDQQKIEWGSQIRSYVFQPYTMVKDMRTGMETGNVQAVMDGDLDAFIEAFLAAKANHEI</sequence>
<dbReference type="AlphaFoldDB" id="F4EZZ7"/>
<evidence type="ECO:0000256" key="2">
    <source>
        <dbReference type="ARBA" id="ARBA00010835"/>
    </source>
</evidence>
<dbReference type="Proteomes" id="UP000011124">
    <property type="component" value="Chromosome"/>
</dbReference>
<evidence type="ECO:0000256" key="3">
    <source>
        <dbReference type="ARBA" id="ARBA00019192"/>
    </source>
</evidence>
<dbReference type="HOGENOM" id="CLU_3423106_0_0_9"/>
<reference evidence="9 10" key="1">
    <citation type="submission" date="2011-04" db="EMBL/GenBank/DDBJ databases">
        <title>The complete genome of Selenomonas sputigena DSM 20758.</title>
        <authorList>
            <consortium name="US DOE Joint Genome Institute (JGI-PGF)"/>
            <person name="Lucas S."/>
            <person name="Copeland A."/>
            <person name="Lapidus A."/>
            <person name="Bruce D."/>
            <person name="Goodwin L."/>
            <person name="Pitluck S."/>
            <person name="Peters L."/>
            <person name="Kyrpides N."/>
            <person name="Mavromatis K."/>
            <person name="Ivanova N."/>
            <person name="Ovchinnikova G."/>
            <person name="Teshima H."/>
            <person name="Detter J.C."/>
            <person name="Tapia R."/>
            <person name="Han C."/>
            <person name="Land M."/>
            <person name="Hauser L."/>
            <person name="Markowitz V."/>
            <person name="Cheng J.-F."/>
            <person name="Hugenholtz P."/>
            <person name="Woyke T."/>
            <person name="Wu D."/>
            <person name="Gronow S."/>
            <person name="Wellnitz S."/>
            <person name="Schneider S."/>
            <person name="Klenk H.-P."/>
            <person name="Eisen J.A."/>
        </authorList>
    </citation>
    <scope>NUCLEOTIDE SEQUENCE [LARGE SCALE GENOMIC DNA]</scope>
    <source>
        <strain evidence="10">ATCC 35185 / DSM 20758 / VPI D19B-28</strain>
    </source>
</reference>
<evidence type="ECO:0000313" key="10">
    <source>
        <dbReference type="Proteomes" id="UP000011124"/>
    </source>
</evidence>
<dbReference type="PANTHER" id="PTHR43116:SF3">
    <property type="entry name" value="CLASS I PEPTIDE CHAIN RELEASE FACTOR"/>
    <property type="match status" value="1"/>
</dbReference>
<dbReference type="InterPro" id="IPR005139">
    <property type="entry name" value="PCRF"/>
</dbReference>
<dbReference type="InterPro" id="IPR000352">
    <property type="entry name" value="Pep_chain_release_fac_I"/>
</dbReference>
<dbReference type="PROSITE" id="PS00745">
    <property type="entry name" value="RF_PROK_I"/>
    <property type="match status" value="1"/>
</dbReference>
<keyword evidence="5 6" id="KW-0648">Protein biosynthesis</keyword>
<dbReference type="EMBL" id="CP002637">
    <property type="protein sequence ID" value="AEC00136.1"/>
    <property type="molecule type" value="Genomic_DNA"/>
</dbReference>
<feature type="domain" description="Prokaryotic-type class I peptide chain release factors" evidence="8">
    <location>
        <begin position="243"/>
        <end position="259"/>
    </location>
</feature>
<keyword evidence="6" id="KW-0963">Cytoplasm</keyword>
<dbReference type="Gene3D" id="1.20.58.410">
    <property type="entry name" value="Release factor"/>
    <property type="match status" value="1"/>
</dbReference>
<keyword evidence="7" id="KW-0175">Coiled coil</keyword>
<comment type="similarity">
    <text evidence="2 6">Belongs to the prokaryotic/mitochondrial release factor family.</text>
</comment>
<dbReference type="SMART" id="SM00937">
    <property type="entry name" value="PCRF"/>
    <property type="match status" value="1"/>
</dbReference>
<evidence type="ECO:0000256" key="1">
    <source>
        <dbReference type="ARBA" id="ARBA00002613"/>
    </source>
</evidence>